<dbReference type="SUPFAM" id="SSF159245">
    <property type="entry name" value="AttH-like"/>
    <property type="match status" value="1"/>
</dbReference>
<reference evidence="3 4" key="1">
    <citation type="submission" date="2015-11" db="EMBL/GenBank/DDBJ databases">
        <title>Genomic Taxonomy of the Vibrionaceae.</title>
        <authorList>
            <person name="Gomez-Gil B."/>
            <person name="Enciso-Ibarra J."/>
        </authorList>
    </citation>
    <scope>NUCLEOTIDE SEQUENCE [LARGE SCALE GENOMIC DNA]</scope>
    <source>
        <strain evidence="3 4">CAIM 912</strain>
    </source>
</reference>
<proteinExistence type="predicted"/>
<dbReference type="InterPro" id="IPR023374">
    <property type="entry name" value="AttH-like_dom_sf"/>
</dbReference>
<dbReference type="InterPro" id="IPR010791">
    <property type="entry name" value="AttH_dom"/>
</dbReference>
<feature type="domain" description="AttH" evidence="2">
    <location>
        <begin position="80"/>
        <end position="248"/>
    </location>
</feature>
<dbReference type="PANTHER" id="PTHR38591:SF1">
    <property type="entry name" value="BLL1000 PROTEIN"/>
    <property type="match status" value="1"/>
</dbReference>
<organism evidence="3 4">
    <name type="scientific">Enterovibrio coralii</name>
    <dbReference type="NCBI Taxonomy" id="294935"/>
    <lineage>
        <taxon>Bacteria</taxon>
        <taxon>Pseudomonadati</taxon>
        <taxon>Pseudomonadota</taxon>
        <taxon>Gammaproteobacteria</taxon>
        <taxon>Vibrionales</taxon>
        <taxon>Vibrionaceae</taxon>
        <taxon>Enterovibrio</taxon>
    </lineage>
</organism>
<dbReference type="Gene3D" id="2.40.370.10">
    <property type="entry name" value="AttH-like domain"/>
    <property type="match status" value="2"/>
</dbReference>
<dbReference type="AlphaFoldDB" id="A0A135I5J4"/>
<dbReference type="PANTHER" id="PTHR38591">
    <property type="entry name" value="HYDROLASE"/>
    <property type="match status" value="1"/>
</dbReference>
<dbReference type="Pfam" id="PF17186">
    <property type="entry name" value="Lipocalin_9"/>
    <property type="match status" value="1"/>
</dbReference>
<evidence type="ECO:0000259" key="2">
    <source>
        <dbReference type="Pfam" id="PF07143"/>
    </source>
</evidence>
<evidence type="ECO:0000256" key="1">
    <source>
        <dbReference type="SAM" id="Phobius"/>
    </source>
</evidence>
<keyword evidence="4" id="KW-1185">Reference proteome</keyword>
<dbReference type="EMBL" id="LNTY01000050">
    <property type="protein sequence ID" value="KXF80725.1"/>
    <property type="molecule type" value="Genomic_DNA"/>
</dbReference>
<evidence type="ECO:0000313" key="3">
    <source>
        <dbReference type="EMBL" id="KXF80725.1"/>
    </source>
</evidence>
<sequence length="373" mass="41975">MMTSREPENALILRIIGWSAVIVLCVIAFFGSVLFKSTPPERGAVEMLLADNEKGFANVERGYEIRFPDDYGLHENYRQEWWYVTANLKDSEGNEYGVQWTVFRSAVSPKKGEAWNNQHIYMAHAVLTTKDVTYKSERFARGGIGQAGVSSSPFSVWIDDWQWSSSSESPFPATLMGGEQDFYFNLDMQLTQPEVLQGEKGFSQKHATQNVASYYFSVPAVELSGTLNIDGKSVAVEGKGWIDREWSTKALSDDQKGWDWFALQFDDGGSLMMVQVRSENGPYRFGSITSAAGETQRLESDEIEMTPVSFTKVSSGRYVPTHWQLKLKNYDLSIETTPLNEQNWLPFAFPYWEGPVDVSGSKQGAGFMEATGY</sequence>
<feature type="transmembrane region" description="Helical" evidence="1">
    <location>
        <begin position="12"/>
        <end position="35"/>
    </location>
</feature>
<keyword evidence="1" id="KW-0472">Membrane</keyword>
<dbReference type="Proteomes" id="UP000070529">
    <property type="component" value="Unassembled WGS sequence"/>
</dbReference>
<keyword evidence="1" id="KW-0812">Transmembrane</keyword>
<name>A0A135I5J4_9GAMM</name>
<comment type="caution">
    <text evidence="3">The sequence shown here is derived from an EMBL/GenBank/DDBJ whole genome shotgun (WGS) entry which is preliminary data.</text>
</comment>
<dbReference type="Pfam" id="PF07143">
    <property type="entry name" value="CrtC"/>
    <property type="match status" value="1"/>
</dbReference>
<evidence type="ECO:0000313" key="4">
    <source>
        <dbReference type="Proteomes" id="UP000070529"/>
    </source>
</evidence>
<dbReference type="STRING" id="294935.ATN88_08385"/>
<gene>
    <name evidence="3" type="ORF">ATN88_08385</name>
</gene>
<protein>
    <submittedName>
        <fullName evidence="3">ABC transporter</fullName>
    </submittedName>
</protein>
<keyword evidence="1" id="KW-1133">Transmembrane helix</keyword>
<accession>A0A135I5J4</accession>